<dbReference type="AlphaFoldDB" id="A0A521B0X0"/>
<reference evidence="1 2" key="1">
    <citation type="submission" date="2017-05" db="EMBL/GenBank/DDBJ databases">
        <authorList>
            <person name="Varghese N."/>
            <person name="Submissions S."/>
        </authorList>
    </citation>
    <scope>NUCLEOTIDE SEQUENCE [LARGE SCALE GENOMIC DNA]</scope>
    <source>
        <strain evidence="1 2">DSM 27040</strain>
    </source>
</reference>
<sequence length="47" mass="5895">MIMPLNTDIYFYLFKRKRFTIYFFTFTHYYQTALADTKINSIRDEQK</sequence>
<proteinExistence type="predicted"/>
<protein>
    <submittedName>
        <fullName evidence="1">Uncharacterized protein</fullName>
    </submittedName>
</protein>
<organism evidence="1 2">
    <name type="scientific">Saccharicrinis carchari</name>
    <dbReference type="NCBI Taxonomy" id="1168039"/>
    <lineage>
        <taxon>Bacteria</taxon>
        <taxon>Pseudomonadati</taxon>
        <taxon>Bacteroidota</taxon>
        <taxon>Bacteroidia</taxon>
        <taxon>Marinilabiliales</taxon>
        <taxon>Marinilabiliaceae</taxon>
        <taxon>Saccharicrinis</taxon>
    </lineage>
</organism>
<name>A0A521B0X0_SACCC</name>
<keyword evidence="2" id="KW-1185">Reference proteome</keyword>
<dbReference type="EMBL" id="FXTB01000001">
    <property type="protein sequence ID" value="SMO40743.1"/>
    <property type="molecule type" value="Genomic_DNA"/>
</dbReference>
<gene>
    <name evidence="1" type="ORF">SAMN06265379_101573</name>
</gene>
<evidence type="ECO:0000313" key="2">
    <source>
        <dbReference type="Proteomes" id="UP000319040"/>
    </source>
</evidence>
<accession>A0A521B0X0</accession>
<evidence type="ECO:0000313" key="1">
    <source>
        <dbReference type="EMBL" id="SMO40743.1"/>
    </source>
</evidence>
<dbReference type="Proteomes" id="UP000319040">
    <property type="component" value="Unassembled WGS sequence"/>
</dbReference>